<accession>A0AAW1MGX5</accession>
<dbReference type="PANTHER" id="PTHR15367:SF2">
    <property type="entry name" value="DNA-DIRECTED RNA POLYMERASE III SUBUNIT"/>
    <property type="match status" value="1"/>
</dbReference>
<gene>
    <name evidence="5" type="ORF">QE152_g6982</name>
</gene>
<comment type="similarity">
    <text evidence="2">Belongs to the eukaryotic RPC7 RNA polymerase subunit family.</text>
</comment>
<evidence type="ECO:0000256" key="1">
    <source>
        <dbReference type="ARBA" id="ARBA00004123"/>
    </source>
</evidence>
<keyword evidence="5" id="KW-0240">DNA-directed RNA polymerase</keyword>
<keyword evidence="3" id="KW-0539">Nucleus</keyword>
<feature type="region of interest" description="Disordered" evidence="4">
    <location>
        <begin position="1"/>
        <end position="21"/>
    </location>
</feature>
<reference evidence="5 6" key="1">
    <citation type="journal article" date="2024" name="BMC Genomics">
        <title>De novo assembly and annotation of Popillia japonica's genome with initial clues to its potential as an invasive pest.</title>
        <authorList>
            <person name="Cucini C."/>
            <person name="Boschi S."/>
            <person name="Funari R."/>
            <person name="Cardaioli E."/>
            <person name="Iannotti N."/>
            <person name="Marturano G."/>
            <person name="Paoli F."/>
            <person name="Bruttini M."/>
            <person name="Carapelli A."/>
            <person name="Frati F."/>
            <person name="Nardi F."/>
        </authorList>
    </citation>
    <scope>NUCLEOTIDE SEQUENCE [LARGE SCALE GENOMIC DNA]</scope>
    <source>
        <strain evidence="5">DMR45628</strain>
    </source>
</reference>
<evidence type="ECO:0000313" key="6">
    <source>
        <dbReference type="Proteomes" id="UP001458880"/>
    </source>
</evidence>
<dbReference type="InterPro" id="IPR024661">
    <property type="entry name" value="RNA_pol_III_Rpc31"/>
</dbReference>
<dbReference type="PANTHER" id="PTHR15367">
    <property type="entry name" value="DNA-DIRECTED RNA POLYMERASE III"/>
    <property type="match status" value="1"/>
</dbReference>
<sequence>MGATGSDMVPGPVTQPPPLFPPMNRKPVAITSSVDLDYLLSLRQDIIDHIQLSTSYLRVPAAKAVKSDQQIDKLIAQLPAAKNDFDWELFPAELRPKVVAKRKNKKVLKEVNIEQTLSQLEKMEENTGEVTIKEEVEDEEIENEEMIDEIDEEMDEGTDYANNYFDNGEGYDDEDDNLDDGPVY</sequence>
<dbReference type="AlphaFoldDB" id="A0AAW1MGX5"/>
<dbReference type="EMBL" id="JASPKY010000049">
    <property type="protein sequence ID" value="KAK9745442.1"/>
    <property type="molecule type" value="Genomic_DNA"/>
</dbReference>
<evidence type="ECO:0000256" key="2">
    <source>
        <dbReference type="ARBA" id="ARBA00008352"/>
    </source>
</evidence>
<keyword evidence="6" id="KW-1185">Reference proteome</keyword>
<name>A0AAW1MGX5_POPJA</name>
<dbReference type="Proteomes" id="UP001458880">
    <property type="component" value="Unassembled WGS sequence"/>
</dbReference>
<comment type="caution">
    <text evidence="5">The sequence shown here is derived from an EMBL/GenBank/DDBJ whole genome shotgun (WGS) entry which is preliminary data.</text>
</comment>
<protein>
    <submittedName>
        <fullName evidence="5">DNA-directed RNA polymerase III subunit Rpc31</fullName>
    </submittedName>
</protein>
<evidence type="ECO:0000313" key="5">
    <source>
        <dbReference type="EMBL" id="KAK9745442.1"/>
    </source>
</evidence>
<comment type="subcellular location">
    <subcellularLocation>
        <location evidence="1">Nucleus</location>
    </subcellularLocation>
</comment>
<dbReference type="GO" id="GO:0006383">
    <property type="term" value="P:transcription by RNA polymerase III"/>
    <property type="evidence" value="ECO:0007669"/>
    <property type="project" value="InterPro"/>
</dbReference>
<organism evidence="5 6">
    <name type="scientific">Popillia japonica</name>
    <name type="common">Japanese beetle</name>
    <dbReference type="NCBI Taxonomy" id="7064"/>
    <lineage>
        <taxon>Eukaryota</taxon>
        <taxon>Metazoa</taxon>
        <taxon>Ecdysozoa</taxon>
        <taxon>Arthropoda</taxon>
        <taxon>Hexapoda</taxon>
        <taxon>Insecta</taxon>
        <taxon>Pterygota</taxon>
        <taxon>Neoptera</taxon>
        <taxon>Endopterygota</taxon>
        <taxon>Coleoptera</taxon>
        <taxon>Polyphaga</taxon>
        <taxon>Scarabaeiformia</taxon>
        <taxon>Scarabaeidae</taxon>
        <taxon>Rutelinae</taxon>
        <taxon>Popillia</taxon>
    </lineage>
</organism>
<feature type="compositionally biased region" description="Acidic residues" evidence="4">
    <location>
        <begin position="169"/>
        <end position="184"/>
    </location>
</feature>
<keyword evidence="5" id="KW-0804">Transcription</keyword>
<feature type="region of interest" description="Disordered" evidence="4">
    <location>
        <begin position="152"/>
        <end position="184"/>
    </location>
</feature>
<dbReference type="GO" id="GO:0005666">
    <property type="term" value="C:RNA polymerase III complex"/>
    <property type="evidence" value="ECO:0007669"/>
    <property type="project" value="TreeGrafter"/>
</dbReference>
<proteinExistence type="inferred from homology"/>
<evidence type="ECO:0000256" key="3">
    <source>
        <dbReference type="ARBA" id="ARBA00023242"/>
    </source>
</evidence>
<evidence type="ECO:0000256" key="4">
    <source>
        <dbReference type="SAM" id="MobiDB-lite"/>
    </source>
</evidence>
<dbReference type="Pfam" id="PF11705">
    <property type="entry name" value="RNA_pol_3_Rpc31"/>
    <property type="match status" value="1"/>
</dbReference>